<organism evidence="1">
    <name type="scientific">Lepeophtheirus salmonis</name>
    <name type="common">Salmon louse</name>
    <name type="synonym">Caligus salmonis</name>
    <dbReference type="NCBI Taxonomy" id="72036"/>
    <lineage>
        <taxon>Eukaryota</taxon>
        <taxon>Metazoa</taxon>
        <taxon>Ecdysozoa</taxon>
        <taxon>Arthropoda</taxon>
        <taxon>Crustacea</taxon>
        <taxon>Multicrustacea</taxon>
        <taxon>Hexanauplia</taxon>
        <taxon>Copepoda</taxon>
        <taxon>Siphonostomatoida</taxon>
        <taxon>Caligidae</taxon>
        <taxon>Lepeophtheirus</taxon>
    </lineage>
</organism>
<dbReference type="AlphaFoldDB" id="A0A0K2TP85"/>
<evidence type="ECO:0000313" key="1">
    <source>
        <dbReference type="EMBL" id="CDW27452.1"/>
    </source>
</evidence>
<protein>
    <submittedName>
        <fullName evidence="1">Uncharacterized protein</fullName>
    </submittedName>
</protein>
<name>A0A0K2TP85_LEPSM</name>
<reference evidence="1" key="1">
    <citation type="submission" date="2014-05" db="EMBL/GenBank/DDBJ databases">
        <authorList>
            <person name="Chronopoulou M."/>
        </authorList>
    </citation>
    <scope>NUCLEOTIDE SEQUENCE</scope>
    <source>
        <tissue evidence="1">Whole organism</tissue>
    </source>
</reference>
<proteinExistence type="predicted"/>
<sequence length="74" mass="8485">PEGKPVRKEELRAIVIGTAPRYSAFTITIPDLDGQSVKYAGNLIHLYPSSSNNNRQFLCHLIRTHRQFWASKFQ</sequence>
<dbReference type="EMBL" id="HACA01010091">
    <property type="protein sequence ID" value="CDW27452.1"/>
    <property type="molecule type" value="Transcribed_RNA"/>
</dbReference>
<feature type="non-terminal residue" evidence="1">
    <location>
        <position position="1"/>
    </location>
</feature>
<accession>A0A0K2TP85</accession>